<name>A0A6I2MCW6_9BACI</name>
<evidence type="ECO:0000313" key="2">
    <source>
        <dbReference type="EMBL" id="MRX56108.1"/>
    </source>
</evidence>
<organism evidence="2 3">
    <name type="scientific">Metabacillus idriensis</name>
    <dbReference type="NCBI Taxonomy" id="324768"/>
    <lineage>
        <taxon>Bacteria</taxon>
        <taxon>Bacillati</taxon>
        <taxon>Bacillota</taxon>
        <taxon>Bacilli</taxon>
        <taxon>Bacillales</taxon>
        <taxon>Bacillaceae</taxon>
        <taxon>Metabacillus</taxon>
    </lineage>
</organism>
<evidence type="ECO:0000256" key="1">
    <source>
        <dbReference type="SAM" id="SignalP"/>
    </source>
</evidence>
<accession>A0A6I2MCW6</accession>
<protein>
    <submittedName>
        <fullName evidence="2">Cell wall-binding repeat 2 family protein</fullName>
    </submittedName>
</protein>
<evidence type="ECO:0000313" key="3">
    <source>
        <dbReference type="Proteomes" id="UP000441585"/>
    </source>
</evidence>
<dbReference type="InterPro" id="IPR007253">
    <property type="entry name" value="Cell_wall-bd_2"/>
</dbReference>
<feature type="chain" id="PRO_5026332228" evidence="1">
    <location>
        <begin position="23"/>
        <end position="322"/>
    </location>
</feature>
<dbReference type="AlphaFoldDB" id="A0A6I2MCW6"/>
<dbReference type="PANTHER" id="PTHR30032:SF8">
    <property type="entry name" value="GERMINATION-SPECIFIC N-ACETYLMURAMOYL-L-ALANINE AMIDASE"/>
    <property type="match status" value="1"/>
</dbReference>
<dbReference type="Pfam" id="PF04122">
    <property type="entry name" value="CW_binding_2"/>
    <property type="match status" value="3"/>
</dbReference>
<dbReference type="RefSeq" id="WP_070875127.1">
    <property type="nucleotide sequence ID" value="NZ_CAJGAA010000005.1"/>
</dbReference>
<dbReference type="PANTHER" id="PTHR30032">
    <property type="entry name" value="N-ACETYLMURAMOYL-L-ALANINE AMIDASE-RELATED"/>
    <property type="match status" value="1"/>
</dbReference>
<gene>
    <name evidence="2" type="ORF">GJU41_19300</name>
</gene>
<comment type="caution">
    <text evidence="2">The sequence shown here is derived from an EMBL/GenBank/DDBJ whole genome shotgun (WGS) entry which is preliminary data.</text>
</comment>
<dbReference type="EMBL" id="WKKF01000008">
    <property type="protein sequence ID" value="MRX56108.1"/>
    <property type="molecule type" value="Genomic_DNA"/>
</dbReference>
<dbReference type="Gene3D" id="3.40.50.12090">
    <property type="match status" value="2"/>
</dbReference>
<keyword evidence="1" id="KW-0732">Signal</keyword>
<keyword evidence="3" id="KW-1185">Reference proteome</keyword>
<proteinExistence type="predicted"/>
<dbReference type="InterPro" id="IPR051922">
    <property type="entry name" value="Bact_Sporulation_Assoc"/>
</dbReference>
<sequence>MKKSLALSALLVLSLPFGQASAAGTADTYRISGLDRYETSANISFEGWDKSEVAVIATGSAFPDALSATPLAYKYEAPLLLTEKDSLPESVKEELMGLGVSKVFLIGGASVISANVEKELKAMGIQTVTRISGIDRYETSVKIAQEVGITDGLVVASGENFADALSVAPLSAQAQWPILLTKKTELPQSVGSFVNSSNAEGAIVVGGTGAVSDKVLHSLPDPLRLSGADRYETNREIIDFGYDIELFAMDAPFIATGKNFPDALSASALAAVWGNGIVLTDPSNPAQATKATIQDYADLAEEYFIVGGEKALPDSTIEKLFK</sequence>
<dbReference type="Proteomes" id="UP000441585">
    <property type="component" value="Unassembled WGS sequence"/>
</dbReference>
<reference evidence="2 3" key="1">
    <citation type="submission" date="2019-11" db="EMBL/GenBank/DDBJ databases">
        <title>Bacillus idriensis genome.</title>
        <authorList>
            <person name="Konopka E.N."/>
            <person name="Newman J.D."/>
        </authorList>
    </citation>
    <scope>NUCLEOTIDE SEQUENCE [LARGE SCALE GENOMIC DNA]</scope>
    <source>
        <strain evidence="2 3">DSM 19097</strain>
    </source>
</reference>
<feature type="signal peptide" evidence="1">
    <location>
        <begin position="1"/>
        <end position="22"/>
    </location>
</feature>